<evidence type="ECO:0000313" key="17">
    <source>
        <dbReference type="EMBL" id="CAK1553417.1"/>
    </source>
</evidence>
<protein>
    <recommendedName>
        <fullName evidence="5">unspecific monooxygenase</fullName>
        <ecNumber evidence="5">1.14.14.1</ecNumber>
    </recommendedName>
</protein>
<dbReference type="GO" id="GO:0005789">
    <property type="term" value="C:endoplasmic reticulum membrane"/>
    <property type="evidence" value="ECO:0007669"/>
    <property type="project" value="UniProtKB-SubCell"/>
</dbReference>
<dbReference type="PANTHER" id="PTHR24292:SF54">
    <property type="entry name" value="CYP9F3-RELATED"/>
    <property type="match status" value="1"/>
</dbReference>
<evidence type="ECO:0000256" key="10">
    <source>
        <dbReference type="ARBA" id="ARBA00023002"/>
    </source>
</evidence>
<dbReference type="Gene3D" id="1.10.630.10">
    <property type="entry name" value="Cytochrome P450"/>
    <property type="match status" value="1"/>
</dbReference>
<evidence type="ECO:0000256" key="1">
    <source>
        <dbReference type="ARBA" id="ARBA00001971"/>
    </source>
</evidence>
<evidence type="ECO:0000256" key="6">
    <source>
        <dbReference type="ARBA" id="ARBA00022617"/>
    </source>
</evidence>
<keyword evidence="12 16" id="KW-0503">Monooxygenase</keyword>
<dbReference type="GO" id="GO:0020037">
    <property type="term" value="F:heme binding"/>
    <property type="evidence" value="ECO:0007669"/>
    <property type="project" value="InterPro"/>
</dbReference>
<name>A0AAV1JV44_9NEOP</name>
<evidence type="ECO:0000256" key="2">
    <source>
        <dbReference type="ARBA" id="ARBA00004174"/>
    </source>
</evidence>
<evidence type="ECO:0000256" key="3">
    <source>
        <dbReference type="ARBA" id="ARBA00004406"/>
    </source>
</evidence>
<dbReference type="PANTHER" id="PTHR24292">
    <property type="entry name" value="CYTOCHROME P450"/>
    <property type="match status" value="1"/>
</dbReference>
<dbReference type="CDD" id="cd11056">
    <property type="entry name" value="CYP6-like"/>
    <property type="match status" value="1"/>
</dbReference>
<evidence type="ECO:0000256" key="4">
    <source>
        <dbReference type="ARBA" id="ARBA00010617"/>
    </source>
</evidence>
<dbReference type="SUPFAM" id="SSF48264">
    <property type="entry name" value="Cytochrome P450"/>
    <property type="match status" value="1"/>
</dbReference>
<gene>
    <name evidence="17" type="ORF">LNINA_LOCUS12421</name>
</gene>
<feature type="binding site" description="axial binding residue" evidence="15">
    <location>
        <position position="453"/>
    </location>
    <ligand>
        <name>heme</name>
        <dbReference type="ChEBI" id="CHEBI:30413"/>
    </ligand>
    <ligandPart>
        <name>Fe</name>
        <dbReference type="ChEBI" id="CHEBI:18248"/>
    </ligandPart>
</feature>
<dbReference type="AlphaFoldDB" id="A0AAV1JV44"/>
<keyword evidence="13" id="KW-0472">Membrane</keyword>
<dbReference type="FunFam" id="1.10.630.10:FF:000042">
    <property type="entry name" value="Cytochrome P450"/>
    <property type="match status" value="1"/>
</dbReference>
<reference evidence="17 18" key="1">
    <citation type="submission" date="2023-11" db="EMBL/GenBank/DDBJ databases">
        <authorList>
            <person name="Okamura Y."/>
        </authorList>
    </citation>
    <scope>NUCLEOTIDE SEQUENCE [LARGE SCALE GENOMIC DNA]</scope>
</reference>
<keyword evidence="11 15" id="KW-0408">Iron</keyword>
<proteinExistence type="inferred from homology"/>
<dbReference type="PROSITE" id="PS00086">
    <property type="entry name" value="CYTOCHROME_P450"/>
    <property type="match status" value="1"/>
</dbReference>
<keyword evidence="7 15" id="KW-0479">Metal-binding</keyword>
<dbReference type="InterPro" id="IPR001128">
    <property type="entry name" value="Cyt_P450"/>
</dbReference>
<evidence type="ECO:0000256" key="14">
    <source>
        <dbReference type="ARBA" id="ARBA00047827"/>
    </source>
</evidence>
<evidence type="ECO:0000256" key="13">
    <source>
        <dbReference type="ARBA" id="ARBA00023136"/>
    </source>
</evidence>
<dbReference type="InterPro" id="IPR017972">
    <property type="entry name" value="Cyt_P450_CS"/>
</dbReference>
<sequence length="513" mass="58703">MVLILPLFVCLTLIYLYTTRNFRYWSKRKVKHDPPVPIFGNHYRNLFGFESLAETYTELYFKYPDEKVVGFYRGMMPGLLVRDLDIARSILNVEFSHFYLRGMGRDPEKEPLLSNLFHIDGDKWKFLRQRLTPVFTTAKLRAMFPLIIKCAEKLQVAGEHITSKGGDFDCRDFMARFSTDFIGACGFGIEMNSINDEHSAFRELGRKSLSFPLRHIILLGIWELFPEVRNSIRVSSTEVEKAVSDLVESIFRQRNYKPCGRNDFVDFLLELAQKGKMESESIENSDSEGNPIRVEFELKTMDLIAQVFVFFVAGFETSSSATSFTLHQLAFNPDIQTEIQNEIDQVLAKYDNKLCYDAISELSHLEMAFKEAMRLFPSSGFLQRLCAKRYTIPKLGVTIEPGVITVIPIQAIQTDEKYFDNPMEFKPQRFSDDAGKKINNYTYMPFGAGPRACIGGRLGQMQSLAGLAAVLQKFTVEPTPKTPVKLPIDPWRNVLQCVKGGIPLRLKLRSKLN</sequence>
<accession>A0AAV1JV44</accession>
<dbReference type="InterPro" id="IPR050476">
    <property type="entry name" value="Insect_CytP450_Detox"/>
</dbReference>
<dbReference type="InterPro" id="IPR002401">
    <property type="entry name" value="Cyt_P450_E_grp-I"/>
</dbReference>
<comment type="catalytic activity">
    <reaction evidence="14">
        <text>an organic molecule + reduced [NADPH--hemoprotein reductase] + O2 = an alcohol + oxidized [NADPH--hemoprotein reductase] + H2O + H(+)</text>
        <dbReference type="Rhea" id="RHEA:17149"/>
        <dbReference type="Rhea" id="RHEA-COMP:11964"/>
        <dbReference type="Rhea" id="RHEA-COMP:11965"/>
        <dbReference type="ChEBI" id="CHEBI:15377"/>
        <dbReference type="ChEBI" id="CHEBI:15378"/>
        <dbReference type="ChEBI" id="CHEBI:15379"/>
        <dbReference type="ChEBI" id="CHEBI:30879"/>
        <dbReference type="ChEBI" id="CHEBI:57618"/>
        <dbReference type="ChEBI" id="CHEBI:58210"/>
        <dbReference type="ChEBI" id="CHEBI:142491"/>
        <dbReference type="EC" id="1.14.14.1"/>
    </reaction>
</comment>
<organism evidence="17 18">
    <name type="scientific">Leptosia nina</name>
    <dbReference type="NCBI Taxonomy" id="320188"/>
    <lineage>
        <taxon>Eukaryota</taxon>
        <taxon>Metazoa</taxon>
        <taxon>Ecdysozoa</taxon>
        <taxon>Arthropoda</taxon>
        <taxon>Hexapoda</taxon>
        <taxon>Insecta</taxon>
        <taxon>Pterygota</taxon>
        <taxon>Neoptera</taxon>
        <taxon>Endopterygota</taxon>
        <taxon>Lepidoptera</taxon>
        <taxon>Glossata</taxon>
        <taxon>Ditrysia</taxon>
        <taxon>Papilionoidea</taxon>
        <taxon>Pieridae</taxon>
        <taxon>Pierinae</taxon>
        <taxon>Leptosia</taxon>
    </lineage>
</organism>
<dbReference type="GO" id="GO:0005506">
    <property type="term" value="F:iron ion binding"/>
    <property type="evidence" value="ECO:0007669"/>
    <property type="project" value="InterPro"/>
</dbReference>
<dbReference type="Proteomes" id="UP001497472">
    <property type="component" value="Unassembled WGS sequence"/>
</dbReference>
<evidence type="ECO:0000256" key="5">
    <source>
        <dbReference type="ARBA" id="ARBA00012109"/>
    </source>
</evidence>
<dbReference type="GO" id="GO:0016712">
    <property type="term" value="F:oxidoreductase activity, acting on paired donors, with incorporation or reduction of molecular oxygen, reduced flavin or flavoprotein as one donor, and incorporation of one atom of oxygen"/>
    <property type="evidence" value="ECO:0007669"/>
    <property type="project" value="UniProtKB-EC"/>
</dbReference>
<keyword evidence="18" id="KW-1185">Reference proteome</keyword>
<evidence type="ECO:0000256" key="8">
    <source>
        <dbReference type="ARBA" id="ARBA00022824"/>
    </source>
</evidence>
<keyword evidence="8" id="KW-0256">Endoplasmic reticulum</keyword>
<dbReference type="EMBL" id="CAVLEF010000225">
    <property type="protein sequence ID" value="CAK1553417.1"/>
    <property type="molecule type" value="Genomic_DNA"/>
</dbReference>
<comment type="caution">
    <text evidence="17">The sequence shown here is derived from an EMBL/GenBank/DDBJ whole genome shotgun (WGS) entry which is preliminary data.</text>
</comment>
<dbReference type="InterPro" id="IPR036396">
    <property type="entry name" value="Cyt_P450_sf"/>
</dbReference>
<keyword evidence="10 16" id="KW-0560">Oxidoreductase</keyword>
<evidence type="ECO:0000256" key="9">
    <source>
        <dbReference type="ARBA" id="ARBA00022848"/>
    </source>
</evidence>
<comment type="subcellular location">
    <subcellularLocation>
        <location evidence="3">Endoplasmic reticulum membrane</location>
        <topology evidence="3">Peripheral membrane protein</topology>
    </subcellularLocation>
    <subcellularLocation>
        <location evidence="2">Microsome membrane</location>
        <topology evidence="2">Peripheral membrane protein</topology>
    </subcellularLocation>
</comment>
<comment type="similarity">
    <text evidence="4 16">Belongs to the cytochrome P450 family.</text>
</comment>
<evidence type="ECO:0000256" key="11">
    <source>
        <dbReference type="ARBA" id="ARBA00023004"/>
    </source>
</evidence>
<evidence type="ECO:0000313" key="18">
    <source>
        <dbReference type="Proteomes" id="UP001497472"/>
    </source>
</evidence>
<evidence type="ECO:0000256" key="16">
    <source>
        <dbReference type="RuleBase" id="RU000461"/>
    </source>
</evidence>
<evidence type="ECO:0000256" key="15">
    <source>
        <dbReference type="PIRSR" id="PIRSR602401-1"/>
    </source>
</evidence>
<evidence type="ECO:0000256" key="12">
    <source>
        <dbReference type="ARBA" id="ARBA00023033"/>
    </source>
</evidence>
<dbReference type="PRINTS" id="PR00463">
    <property type="entry name" value="EP450I"/>
</dbReference>
<comment type="cofactor">
    <cofactor evidence="1 15">
        <name>heme</name>
        <dbReference type="ChEBI" id="CHEBI:30413"/>
    </cofactor>
</comment>
<evidence type="ECO:0000256" key="7">
    <source>
        <dbReference type="ARBA" id="ARBA00022723"/>
    </source>
</evidence>
<keyword evidence="6 15" id="KW-0349">Heme</keyword>
<keyword evidence="9" id="KW-0492">Microsome</keyword>
<dbReference type="PRINTS" id="PR00385">
    <property type="entry name" value="P450"/>
</dbReference>
<dbReference type="EC" id="1.14.14.1" evidence="5"/>
<dbReference type="Pfam" id="PF00067">
    <property type="entry name" value="p450"/>
    <property type="match status" value="1"/>
</dbReference>